<comment type="similarity">
    <text evidence="1">Belongs to the short-chain dehydrogenases/reductases (SDR) family.</text>
</comment>
<protein>
    <submittedName>
        <fullName evidence="2">SDR family NAD(P)-dependent oxidoreductase</fullName>
        <ecNumber evidence="2">1.1.1.-</ecNumber>
    </submittedName>
</protein>
<evidence type="ECO:0000313" key="2">
    <source>
        <dbReference type="EMBL" id="MFC0625757.1"/>
    </source>
</evidence>
<dbReference type="EC" id="1.1.1.-" evidence="2"/>
<organism evidence="2 3">
    <name type="scientific">Kribbella deserti</name>
    <dbReference type="NCBI Taxonomy" id="1926257"/>
    <lineage>
        <taxon>Bacteria</taxon>
        <taxon>Bacillati</taxon>
        <taxon>Actinomycetota</taxon>
        <taxon>Actinomycetes</taxon>
        <taxon>Propionibacteriales</taxon>
        <taxon>Kribbellaceae</taxon>
        <taxon>Kribbella</taxon>
    </lineage>
</organism>
<evidence type="ECO:0000256" key="1">
    <source>
        <dbReference type="ARBA" id="ARBA00006484"/>
    </source>
</evidence>
<dbReference type="EMBL" id="JBHLTC010000018">
    <property type="protein sequence ID" value="MFC0625757.1"/>
    <property type="molecule type" value="Genomic_DNA"/>
</dbReference>
<dbReference type="GO" id="GO:0016491">
    <property type="term" value="F:oxidoreductase activity"/>
    <property type="evidence" value="ECO:0007669"/>
    <property type="project" value="UniProtKB-KW"/>
</dbReference>
<dbReference type="PRINTS" id="PR00081">
    <property type="entry name" value="GDHRDH"/>
</dbReference>
<name>A0ABV6QPW4_9ACTN</name>
<dbReference type="RefSeq" id="WP_380048494.1">
    <property type="nucleotide sequence ID" value="NZ_JBHLTC010000018.1"/>
</dbReference>
<sequence>MRNIVVTGGSAGIGKAIAKRFRVDGDDVVITGRRAEPLNRVATELGARPVVCDATDPAQVEALAAQLPEHIDVLVNNAGGNTDIGREYDDLASLAAAWRDNLAANVLSAVLTTSALSGRMGAGGSVVLLGSIAADRGSGGGSYGAAKAALSTWNLDLAAELGKRGITSNVVSPGFVDDTEFFRGRMDDERRANLVGQTRNGRAGQPADVAAAVHFLASEGARHITGQVLNVNGGAWPTR</sequence>
<comment type="caution">
    <text evidence="2">The sequence shown here is derived from an EMBL/GenBank/DDBJ whole genome shotgun (WGS) entry which is preliminary data.</text>
</comment>
<accession>A0ABV6QPW4</accession>
<proteinExistence type="inferred from homology"/>
<evidence type="ECO:0000313" key="3">
    <source>
        <dbReference type="Proteomes" id="UP001589890"/>
    </source>
</evidence>
<dbReference type="SUPFAM" id="SSF51735">
    <property type="entry name" value="NAD(P)-binding Rossmann-fold domains"/>
    <property type="match status" value="1"/>
</dbReference>
<dbReference type="Gene3D" id="3.40.50.720">
    <property type="entry name" value="NAD(P)-binding Rossmann-like Domain"/>
    <property type="match status" value="1"/>
</dbReference>
<dbReference type="CDD" id="cd05233">
    <property type="entry name" value="SDR_c"/>
    <property type="match status" value="1"/>
</dbReference>
<reference evidence="2 3" key="1">
    <citation type="submission" date="2024-09" db="EMBL/GenBank/DDBJ databases">
        <authorList>
            <person name="Sun Q."/>
            <person name="Mori K."/>
        </authorList>
    </citation>
    <scope>NUCLEOTIDE SEQUENCE [LARGE SCALE GENOMIC DNA]</scope>
    <source>
        <strain evidence="2 3">CGMCC 1.15906</strain>
    </source>
</reference>
<gene>
    <name evidence="2" type="ORF">ACFFGN_16890</name>
</gene>
<dbReference type="PANTHER" id="PTHR42760">
    <property type="entry name" value="SHORT-CHAIN DEHYDROGENASES/REDUCTASES FAMILY MEMBER"/>
    <property type="match status" value="1"/>
</dbReference>
<dbReference type="PRINTS" id="PR00080">
    <property type="entry name" value="SDRFAMILY"/>
</dbReference>
<dbReference type="InterPro" id="IPR002347">
    <property type="entry name" value="SDR_fam"/>
</dbReference>
<dbReference type="Pfam" id="PF13561">
    <property type="entry name" value="adh_short_C2"/>
    <property type="match status" value="1"/>
</dbReference>
<dbReference type="PANTHER" id="PTHR42760:SF40">
    <property type="entry name" value="3-OXOACYL-[ACYL-CARRIER-PROTEIN] REDUCTASE, CHLOROPLASTIC"/>
    <property type="match status" value="1"/>
</dbReference>
<dbReference type="Proteomes" id="UP001589890">
    <property type="component" value="Unassembled WGS sequence"/>
</dbReference>
<keyword evidence="2" id="KW-0560">Oxidoreductase</keyword>
<dbReference type="InterPro" id="IPR036291">
    <property type="entry name" value="NAD(P)-bd_dom_sf"/>
</dbReference>
<keyword evidence="3" id="KW-1185">Reference proteome</keyword>